<evidence type="ECO:0000256" key="2">
    <source>
        <dbReference type="ARBA" id="ARBA00022679"/>
    </source>
</evidence>
<dbReference type="Pfam" id="PF01529">
    <property type="entry name" value="DHHC"/>
    <property type="match status" value="1"/>
</dbReference>
<comment type="caution">
    <text evidence="13">The sequence shown here is derived from an EMBL/GenBank/DDBJ whole genome shotgun (WGS) entry which is preliminary data.</text>
</comment>
<organism evidence="13 14">
    <name type="scientific">Lepraria finkii</name>
    <dbReference type="NCBI Taxonomy" id="1340010"/>
    <lineage>
        <taxon>Eukaryota</taxon>
        <taxon>Fungi</taxon>
        <taxon>Dikarya</taxon>
        <taxon>Ascomycota</taxon>
        <taxon>Pezizomycotina</taxon>
        <taxon>Lecanoromycetes</taxon>
        <taxon>OSLEUM clade</taxon>
        <taxon>Lecanoromycetidae</taxon>
        <taxon>Lecanorales</taxon>
        <taxon>Lecanorineae</taxon>
        <taxon>Stereocaulaceae</taxon>
        <taxon>Lepraria</taxon>
    </lineage>
</organism>
<proteinExistence type="inferred from homology"/>
<evidence type="ECO:0000256" key="7">
    <source>
        <dbReference type="ARBA" id="ARBA00023288"/>
    </source>
</evidence>
<comment type="similarity">
    <text evidence="10">Belongs to the DHHC palmitoyltransferase family.</text>
</comment>
<keyword evidence="7" id="KW-0449">Lipoprotein</keyword>
<keyword evidence="8 10" id="KW-0012">Acyltransferase</keyword>
<evidence type="ECO:0000256" key="10">
    <source>
        <dbReference type="RuleBase" id="RU079119"/>
    </source>
</evidence>
<evidence type="ECO:0000256" key="5">
    <source>
        <dbReference type="ARBA" id="ARBA00023136"/>
    </source>
</evidence>
<evidence type="ECO:0000256" key="1">
    <source>
        <dbReference type="ARBA" id="ARBA00004141"/>
    </source>
</evidence>
<evidence type="ECO:0000259" key="12">
    <source>
        <dbReference type="Pfam" id="PF01529"/>
    </source>
</evidence>
<evidence type="ECO:0000256" key="3">
    <source>
        <dbReference type="ARBA" id="ARBA00022692"/>
    </source>
</evidence>
<feature type="transmembrane region" description="Helical" evidence="10">
    <location>
        <begin position="219"/>
        <end position="239"/>
    </location>
</feature>
<keyword evidence="14" id="KW-1185">Reference proteome</keyword>
<feature type="transmembrane region" description="Helical" evidence="10">
    <location>
        <begin position="178"/>
        <end position="199"/>
    </location>
</feature>
<keyword evidence="3 10" id="KW-0812">Transmembrane</keyword>
<feature type="compositionally biased region" description="Low complexity" evidence="11">
    <location>
        <begin position="1"/>
        <end position="16"/>
    </location>
</feature>
<comment type="domain">
    <text evidence="10">The DHHC domain is required for palmitoyltransferase activity.</text>
</comment>
<evidence type="ECO:0000256" key="9">
    <source>
        <dbReference type="ARBA" id="ARBA00048048"/>
    </source>
</evidence>
<dbReference type="Proteomes" id="UP001590951">
    <property type="component" value="Unassembled WGS sequence"/>
</dbReference>
<evidence type="ECO:0000256" key="6">
    <source>
        <dbReference type="ARBA" id="ARBA00023139"/>
    </source>
</evidence>
<feature type="compositionally biased region" description="Acidic residues" evidence="11">
    <location>
        <begin position="507"/>
        <end position="516"/>
    </location>
</feature>
<feature type="transmembrane region" description="Helical" evidence="10">
    <location>
        <begin position="36"/>
        <end position="61"/>
    </location>
</feature>
<dbReference type="EMBL" id="JBHFEH010000092">
    <property type="protein sequence ID" value="KAL2047830.1"/>
    <property type="molecule type" value="Genomic_DNA"/>
</dbReference>
<evidence type="ECO:0000313" key="13">
    <source>
        <dbReference type="EMBL" id="KAL2047830.1"/>
    </source>
</evidence>
<name>A0ABR4AQT3_9LECA</name>
<keyword evidence="2 10" id="KW-0808">Transferase</keyword>
<feature type="region of interest" description="Disordered" evidence="11">
    <location>
        <begin position="1"/>
        <end position="20"/>
    </location>
</feature>
<accession>A0ABR4AQT3</accession>
<sequence length="541" mass="61560">MTALASSSSPSSSPSPMKRRPKSFAKKCERACCQTFTYFPLVFVYGLTTWAIWVEAGIVFVQNSKGWTHVFTSFLGIILYLILNWCYTTAVFTDPGSPLISTAHSGYSHLPTHEPPSHRDAPSFTVKSTGESRFCKKCEARKPDRAHHCSTCRRCVLKMDHHCPWLATCVGLKNYKAFLLFLIYTSIYCWLCFGVTSTWLWSEVLSDTGYTDSFMPINYVLLCVIAGIIGLVLTGFTAWHISLAYRGQTTIECLEKTRYLSPLRKTMQGKSFGHANGNVGQSYGQQLAEIHANALPGVTRPEEGEEMLANDDLEDSRRSNTKQSLRRDYNERERLRERERYEDYLDQQDSDKLPNAFDLGWRRNLLHLFGDKALLWFLPMCNTSGDGWHWEPNPKWVEAREAIRRERGSQWQEEEDRGMNGYGGSDHEQQRYSQSWPGRGNSERHYLTTSNGVIAVPGSGTRSPNKADLILGRTDEYFDRDFDDGSPSSRMSMKTLRRRGSFSGSDDHDDNYDVSSDEERRPPRGSPSGHQRVESGGQKQD</sequence>
<dbReference type="PANTHER" id="PTHR12246">
    <property type="entry name" value="PALMITOYLTRANSFERASE ZDHHC16"/>
    <property type="match status" value="1"/>
</dbReference>
<reference evidence="13 14" key="1">
    <citation type="submission" date="2024-09" db="EMBL/GenBank/DDBJ databases">
        <title>Rethinking Asexuality: The Enigmatic Case of Functional Sexual Genes in Lepraria (Stereocaulaceae).</title>
        <authorList>
            <person name="Doellman M."/>
            <person name="Sun Y."/>
            <person name="Barcenas-Pena A."/>
            <person name="Lumbsch H.T."/>
            <person name="Grewe F."/>
        </authorList>
    </citation>
    <scope>NUCLEOTIDE SEQUENCE [LARGE SCALE GENOMIC DNA]</scope>
    <source>
        <strain evidence="13 14">Grewe 0041</strain>
    </source>
</reference>
<feature type="domain" description="Palmitoyltransferase DHHC" evidence="12">
    <location>
        <begin position="130"/>
        <end position="255"/>
    </location>
</feature>
<dbReference type="InterPro" id="IPR001594">
    <property type="entry name" value="Palmitoyltrfase_DHHC"/>
</dbReference>
<keyword evidence="4 10" id="KW-1133">Transmembrane helix</keyword>
<feature type="transmembrane region" description="Helical" evidence="10">
    <location>
        <begin position="67"/>
        <end position="87"/>
    </location>
</feature>
<evidence type="ECO:0000313" key="14">
    <source>
        <dbReference type="Proteomes" id="UP001590951"/>
    </source>
</evidence>
<comment type="catalytic activity">
    <reaction evidence="9 10">
        <text>L-cysteinyl-[protein] + hexadecanoyl-CoA = S-hexadecanoyl-L-cysteinyl-[protein] + CoA</text>
        <dbReference type="Rhea" id="RHEA:36683"/>
        <dbReference type="Rhea" id="RHEA-COMP:10131"/>
        <dbReference type="Rhea" id="RHEA-COMP:11032"/>
        <dbReference type="ChEBI" id="CHEBI:29950"/>
        <dbReference type="ChEBI" id="CHEBI:57287"/>
        <dbReference type="ChEBI" id="CHEBI:57379"/>
        <dbReference type="ChEBI" id="CHEBI:74151"/>
        <dbReference type="EC" id="2.3.1.225"/>
    </reaction>
</comment>
<evidence type="ECO:0000256" key="4">
    <source>
        <dbReference type="ARBA" id="ARBA00022989"/>
    </source>
</evidence>
<protein>
    <recommendedName>
        <fullName evidence="10">Palmitoyltransferase</fullName>
        <ecNumber evidence="10">2.3.1.225</ecNumber>
    </recommendedName>
</protein>
<feature type="region of interest" description="Disordered" evidence="11">
    <location>
        <begin position="407"/>
        <end position="444"/>
    </location>
</feature>
<keyword evidence="5 10" id="KW-0472">Membrane</keyword>
<feature type="region of interest" description="Disordered" evidence="11">
    <location>
        <begin position="477"/>
        <end position="541"/>
    </location>
</feature>
<keyword evidence="6" id="KW-0564">Palmitate</keyword>
<evidence type="ECO:0000256" key="8">
    <source>
        <dbReference type="ARBA" id="ARBA00023315"/>
    </source>
</evidence>
<evidence type="ECO:0000256" key="11">
    <source>
        <dbReference type="SAM" id="MobiDB-lite"/>
    </source>
</evidence>
<gene>
    <name evidence="13" type="ORF">ABVK25_011285</name>
</gene>
<feature type="region of interest" description="Disordered" evidence="11">
    <location>
        <begin position="308"/>
        <end position="331"/>
    </location>
</feature>
<comment type="subcellular location">
    <subcellularLocation>
        <location evidence="1">Membrane</location>
        <topology evidence="1">Multi-pass membrane protein</topology>
    </subcellularLocation>
</comment>
<dbReference type="InterPro" id="IPR039859">
    <property type="entry name" value="PFA4/ZDH16/20/ERF2-like"/>
</dbReference>
<dbReference type="PROSITE" id="PS50216">
    <property type="entry name" value="DHHC"/>
    <property type="match status" value="1"/>
</dbReference>
<dbReference type="EC" id="2.3.1.225" evidence="10"/>